<dbReference type="InterPro" id="IPR011993">
    <property type="entry name" value="PH-like_dom_sf"/>
</dbReference>
<proteinExistence type="inferred from homology"/>
<dbReference type="FunFam" id="2.30.29.30:FF:000119">
    <property type="entry name" value="FACT complex subunit SSRP1"/>
    <property type="match status" value="1"/>
</dbReference>
<dbReference type="Proteomes" id="UP000219799">
    <property type="component" value="Chromosome 12"/>
</dbReference>
<dbReference type="InterPro" id="IPR035417">
    <property type="entry name" value="SSRP1/POB3_N"/>
</dbReference>
<evidence type="ECO:0000256" key="7">
    <source>
        <dbReference type="ARBA" id="ARBA00023204"/>
    </source>
</evidence>
<evidence type="ECO:0000256" key="3">
    <source>
        <dbReference type="ARBA" id="ARBA00022705"/>
    </source>
</evidence>
<dbReference type="Proteomes" id="UP000219813">
    <property type="component" value="Chromosome 12"/>
</dbReference>
<sequence length="507" mass="59125">MGENAQSSSSSSNPVISVGNIRGFGGCDYGSFRMSNEFLGWKNKKTNNVYQYKCSDISEAEWIKTSYNNNRLHLKFKENKDNLIIYFDGFPDRNTTEITQHFQKYFNVRLVSRKLATKGWNWGEFNLENAHLTFDIDKKYAFSIPTNNINQLNVQIKTDIAMELKNDENKRTNEDMLSEIRFYYPHENDENQNFQNLKNDLLEKVNMSDSKSECIASLSNIPLLVPRGRYEVEMYARSFKLHGKSYDFTIQYTNINKMLLVPKSNSNQYVLIFSLNNKMKQGQTEYPFILIQLNSDDDMDLDINANDEDIKKYKLEKTISGKAYDVVTRLFTSLVKKNAIIPGDYRTAKNEHGITCSYRAASGQLYPLNKYFLFIVKPVILISFEDIVTLSFQRTGNINQHRFFSLIIKHKRGISYEYTNIDKSEYIPLLEFLKSKNINIQDDANVTDKKQDFGDELSESDEEEYVADDDDDDDEEEYVAEDDDDEEEEAEDEEEEEEEEDDDDDDK</sequence>
<dbReference type="Pfam" id="PF17292">
    <property type="entry name" value="POB3_N"/>
    <property type="match status" value="1"/>
</dbReference>
<dbReference type="InterPro" id="IPR038167">
    <property type="entry name" value="SSRP1_sf"/>
</dbReference>
<accession>A0A1A8WB28</accession>
<dbReference type="EMBL" id="LT594500">
    <property type="protein sequence ID" value="SBT80516.1"/>
    <property type="molecule type" value="Genomic_DNA"/>
</dbReference>
<reference evidence="12" key="2">
    <citation type="submission" date="2016-05" db="EMBL/GenBank/DDBJ databases">
        <authorList>
            <person name="Lavstsen T."/>
            <person name="Jespersen J.S."/>
        </authorList>
    </citation>
    <scope>NUCLEOTIDE SEQUENCE [LARGE SCALE GENOMIC DNA]</scope>
</reference>
<dbReference type="InterPro" id="IPR048993">
    <property type="entry name" value="SSRP1-like_PH1"/>
</dbReference>
<dbReference type="AlphaFoldDB" id="A0A1A8WB28"/>
<dbReference type="EMBL" id="FLQW01001303">
    <property type="protein sequence ID" value="SBS88945.1"/>
    <property type="molecule type" value="Genomic_DNA"/>
</dbReference>
<feature type="region of interest" description="Disordered" evidence="10">
    <location>
        <begin position="451"/>
        <end position="507"/>
    </location>
</feature>
<gene>
    <name evidence="13" type="primary">FACT-S</name>
    <name evidence="12" type="ORF">PMALA_024390</name>
    <name evidence="13" type="ORF">PMLGA01_120068300</name>
    <name evidence="14" type="ORF">PMUG01_12075600</name>
</gene>
<dbReference type="Proteomes" id="UP000078597">
    <property type="component" value="Unassembled WGS sequence"/>
</dbReference>
<keyword evidence="5 9" id="KW-0805">Transcription regulation</keyword>
<dbReference type="OrthoDB" id="498543at2759"/>
<evidence type="ECO:0000313" key="17">
    <source>
        <dbReference type="Proteomes" id="UP000219813"/>
    </source>
</evidence>
<feature type="domain" description="Histone chaperone RTT106/FACT complex subunit SPT16-like middle" evidence="11">
    <location>
        <begin position="351"/>
        <end position="443"/>
    </location>
</feature>
<name>A0A1A8WB28_PLAMA</name>
<dbReference type="GO" id="GO:0006281">
    <property type="term" value="P:DNA repair"/>
    <property type="evidence" value="ECO:0007669"/>
    <property type="project" value="UniProtKB-KW"/>
</dbReference>
<dbReference type="InterPro" id="IPR000969">
    <property type="entry name" value="SSRP1/POB3"/>
</dbReference>
<dbReference type="InterPro" id="IPR024954">
    <property type="entry name" value="SSRP1_DD"/>
</dbReference>
<dbReference type="GO" id="GO:0003677">
    <property type="term" value="F:DNA binding"/>
    <property type="evidence" value="ECO:0007669"/>
    <property type="project" value="InterPro"/>
</dbReference>
<dbReference type="PANTHER" id="PTHR45849">
    <property type="entry name" value="FACT COMPLEX SUBUNIT SSRP1"/>
    <property type="match status" value="1"/>
</dbReference>
<dbReference type="OMA" id="KNEHGIT"/>
<dbReference type="PANTHER" id="PTHR45849:SF1">
    <property type="entry name" value="FACT COMPLEX SUBUNIT SSRP1"/>
    <property type="match status" value="1"/>
</dbReference>
<dbReference type="FunFam" id="2.30.29.150:FF:000001">
    <property type="entry name" value="Fact complex subunit ssrp1"/>
    <property type="match status" value="1"/>
</dbReference>
<dbReference type="InterPro" id="IPR013719">
    <property type="entry name" value="RTT106/SPT16-like_middle_dom"/>
</dbReference>
<evidence type="ECO:0000256" key="9">
    <source>
        <dbReference type="RuleBase" id="RU364013"/>
    </source>
</evidence>
<dbReference type="Pfam" id="PF21103">
    <property type="entry name" value="PH1_SSRP1-like"/>
    <property type="match status" value="1"/>
</dbReference>
<dbReference type="Pfam" id="PF08512">
    <property type="entry name" value="Rttp106-like_middle"/>
    <property type="match status" value="1"/>
</dbReference>
<dbReference type="GO" id="GO:0006260">
    <property type="term" value="P:DNA replication"/>
    <property type="evidence" value="ECO:0007669"/>
    <property type="project" value="UniProtKB-KW"/>
</dbReference>
<keyword evidence="4 9" id="KW-0227">DNA damage</keyword>
<evidence type="ECO:0000256" key="2">
    <source>
        <dbReference type="ARBA" id="ARBA00022454"/>
    </source>
</evidence>
<keyword evidence="6 9" id="KW-0804">Transcription</keyword>
<dbReference type="CDD" id="cd13231">
    <property type="entry name" value="PH2_SSRP1-like"/>
    <property type="match status" value="1"/>
</dbReference>
<dbReference type="Gene3D" id="2.30.29.220">
    <property type="entry name" value="Structure-specific recognition protein (SSRP1)"/>
    <property type="match status" value="1"/>
</dbReference>
<dbReference type="SMART" id="SM01287">
    <property type="entry name" value="Rtt106"/>
    <property type="match status" value="1"/>
</dbReference>
<keyword evidence="3 9" id="KW-0235">DNA replication</keyword>
<dbReference type="Pfam" id="PF03531">
    <property type="entry name" value="SSrecog"/>
    <property type="match status" value="1"/>
</dbReference>
<comment type="subcellular location">
    <subcellularLocation>
        <location evidence="9">Nucleus</location>
    </subcellularLocation>
    <subcellularLocation>
        <location evidence="9">Chromosome</location>
    </subcellularLocation>
</comment>
<dbReference type="GO" id="GO:0031491">
    <property type="term" value="F:nucleosome binding"/>
    <property type="evidence" value="ECO:0007669"/>
    <property type="project" value="TreeGrafter"/>
</dbReference>
<evidence type="ECO:0000313" key="15">
    <source>
        <dbReference type="Proteomes" id="UP000078597"/>
    </source>
</evidence>
<dbReference type="KEGG" id="pmal:PMUG01_12075600"/>
<dbReference type="VEuPathDB" id="PlasmoDB:PmUG01_12075600"/>
<accession>A0A1C3L225</accession>
<reference evidence="15" key="1">
    <citation type="submission" date="2016-05" db="EMBL/GenBank/DDBJ databases">
        <authorList>
            <person name="Naeem Raeece"/>
        </authorList>
    </citation>
    <scope>NUCLEOTIDE SEQUENCE [LARGE SCALE GENOMIC DNA]</scope>
</reference>
<dbReference type="CDD" id="cd13230">
    <property type="entry name" value="PH1_SSRP1-like"/>
    <property type="match status" value="1"/>
</dbReference>
<dbReference type="GO" id="GO:0042393">
    <property type="term" value="F:histone binding"/>
    <property type="evidence" value="ECO:0007669"/>
    <property type="project" value="TreeGrafter"/>
</dbReference>
<dbReference type="InterPro" id="IPR050454">
    <property type="entry name" value="RTT106/SSRP1_HistChap/FACT"/>
</dbReference>
<evidence type="ECO:0000256" key="4">
    <source>
        <dbReference type="ARBA" id="ARBA00022763"/>
    </source>
</evidence>
<evidence type="ECO:0000313" key="12">
    <source>
        <dbReference type="EMBL" id="SBS88945.1"/>
    </source>
</evidence>
<dbReference type="PRINTS" id="PR00887">
    <property type="entry name" value="SSRCOGNITION"/>
</dbReference>
<dbReference type="Gene3D" id="2.30.29.30">
    <property type="entry name" value="Pleckstrin-homology domain (PH domain)/Phosphotyrosine-binding domain (PTB)"/>
    <property type="match status" value="2"/>
</dbReference>
<evidence type="ECO:0000256" key="10">
    <source>
        <dbReference type="SAM" id="MobiDB-lite"/>
    </source>
</evidence>
<evidence type="ECO:0000313" key="13">
    <source>
        <dbReference type="EMBL" id="SBT80516.1"/>
    </source>
</evidence>
<dbReference type="RefSeq" id="XP_028863434.1">
    <property type="nucleotide sequence ID" value="XM_029007001.1"/>
</dbReference>
<evidence type="ECO:0000259" key="11">
    <source>
        <dbReference type="SMART" id="SM01287"/>
    </source>
</evidence>
<evidence type="ECO:0000256" key="1">
    <source>
        <dbReference type="ARBA" id="ARBA00010060"/>
    </source>
</evidence>
<protein>
    <recommendedName>
        <fullName evidence="9">FACT complex subunit SSRP1</fullName>
    </recommendedName>
</protein>
<evidence type="ECO:0000256" key="5">
    <source>
        <dbReference type="ARBA" id="ARBA00023015"/>
    </source>
</evidence>
<dbReference type="SUPFAM" id="SSF50729">
    <property type="entry name" value="PH domain-like"/>
    <property type="match status" value="1"/>
</dbReference>
<feature type="compositionally biased region" description="Acidic residues" evidence="10">
    <location>
        <begin position="454"/>
        <end position="507"/>
    </location>
</feature>
<dbReference type="EMBL" id="LT594633">
    <property type="protein sequence ID" value="SCO94158.1"/>
    <property type="molecule type" value="Genomic_DNA"/>
</dbReference>
<evidence type="ECO:0000256" key="6">
    <source>
        <dbReference type="ARBA" id="ARBA00023163"/>
    </source>
</evidence>
<organism evidence="12 15">
    <name type="scientific">Plasmodium malariae</name>
    <dbReference type="NCBI Taxonomy" id="5858"/>
    <lineage>
        <taxon>Eukaryota</taxon>
        <taxon>Sar</taxon>
        <taxon>Alveolata</taxon>
        <taxon>Apicomplexa</taxon>
        <taxon>Aconoidasida</taxon>
        <taxon>Haemosporida</taxon>
        <taxon>Plasmodiidae</taxon>
        <taxon>Plasmodium</taxon>
        <taxon>Plasmodium (Plasmodium)</taxon>
    </lineage>
</organism>
<comment type="function">
    <text evidence="9">Component of the FACT complex, a general chromatin factor that acts to reorganize nucleosomes. The FACT complex is involved in multiple processes that require DNA as a template such as mRNA elongation, DNA replication and DNA repair. During transcription elongation the FACT complex acts as a histone chaperone that both destabilizes and restores nucleosomal structure. It facilitates the passage of RNA polymerase II and transcription by promoting the dissociation of one histone H2A-H2B dimer from the nucleosome, then subsequently promotes the reestablishment of the nucleosome following the passage of RNA polymerase II.</text>
</comment>
<evidence type="ECO:0000256" key="8">
    <source>
        <dbReference type="ARBA" id="ARBA00023242"/>
    </source>
</evidence>
<reference evidence="16 17" key="3">
    <citation type="submission" date="2016-06" db="EMBL/GenBank/DDBJ databases">
        <authorList>
            <consortium name="Pathogen Informatics"/>
        </authorList>
    </citation>
    <scope>NUCLEOTIDE SEQUENCE [LARGE SCALE GENOMIC DNA]</scope>
    <source>
        <strain evidence="13">PmlGA01</strain>
    </source>
</reference>
<keyword evidence="8 9" id="KW-0539">Nucleus</keyword>
<dbReference type="GeneID" id="39870744"/>
<dbReference type="GO" id="GO:0035101">
    <property type="term" value="C:FACT complex"/>
    <property type="evidence" value="ECO:0007669"/>
    <property type="project" value="TreeGrafter"/>
</dbReference>
<keyword evidence="7 9" id="KW-0234">DNA repair</keyword>
<comment type="similarity">
    <text evidence="1 9">Belongs to the SSRP1 family.</text>
</comment>
<keyword evidence="17" id="KW-1185">Reference proteome</keyword>
<keyword evidence="2 9" id="KW-0158">Chromosome</keyword>
<evidence type="ECO:0000313" key="14">
    <source>
        <dbReference type="EMBL" id="SCO94158.1"/>
    </source>
</evidence>
<dbReference type="Gene3D" id="2.30.29.150">
    <property type="match status" value="1"/>
</dbReference>
<evidence type="ECO:0000313" key="16">
    <source>
        <dbReference type="Proteomes" id="UP000219799"/>
    </source>
</evidence>